<dbReference type="Gene3D" id="3.30.457.60">
    <property type="match status" value="1"/>
</dbReference>
<evidence type="ECO:0000256" key="15">
    <source>
        <dbReference type="ARBA" id="ARBA00023054"/>
    </source>
</evidence>
<dbReference type="GO" id="GO:0005813">
    <property type="term" value="C:centrosome"/>
    <property type="evidence" value="ECO:0007669"/>
    <property type="project" value="UniProtKB-SubCell"/>
</dbReference>
<dbReference type="GO" id="GO:0005635">
    <property type="term" value="C:nuclear envelope"/>
    <property type="evidence" value="ECO:0007669"/>
    <property type="project" value="UniProtKB-SubCell"/>
</dbReference>
<evidence type="ECO:0000256" key="7">
    <source>
        <dbReference type="ARBA" id="ARBA00022490"/>
    </source>
</evidence>
<keyword evidence="8" id="KW-1017">Isopeptide bond</keyword>
<keyword evidence="12" id="KW-0995">Kinetochore</keyword>
<feature type="coiled-coil region" evidence="23">
    <location>
        <begin position="13"/>
        <end position="142"/>
    </location>
</feature>
<gene>
    <name evidence="25" type="primary">Mad1l1</name>
</gene>
<dbReference type="AlphaFoldDB" id="A0A6P7R2S9"/>
<dbReference type="PANTHER" id="PTHR23168">
    <property type="entry name" value="MITOTIC SPINDLE ASSEMBLY CHECKPOINT PROTEIN MAD1 MITOTIC ARREST DEFICIENT-LIKE PROTEIN 1"/>
    <property type="match status" value="1"/>
</dbReference>
<keyword evidence="6" id="KW-0158">Chromosome</keyword>
<evidence type="ECO:0000313" key="24">
    <source>
        <dbReference type="Proteomes" id="UP000515126"/>
    </source>
</evidence>
<keyword evidence="24" id="KW-1185">Reference proteome</keyword>
<dbReference type="GO" id="GO:0051315">
    <property type="term" value="P:attachment of mitotic spindle microtubules to kinetochore"/>
    <property type="evidence" value="ECO:0007669"/>
    <property type="project" value="TreeGrafter"/>
</dbReference>
<dbReference type="FunFam" id="1.20.5.170:FF:000051">
    <property type="entry name" value="mitotic spindle assembly checkpoint protein MAD1"/>
    <property type="match status" value="1"/>
</dbReference>
<dbReference type="Gene3D" id="1.20.5.170">
    <property type="match status" value="1"/>
</dbReference>
<keyword evidence="13" id="KW-0832">Ubl conjugation</keyword>
<organism evidence="24 25">
    <name type="scientific">Mus caroli</name>
    <name type="common">Ryukyu mouse</name>
    <name type="synonym">Ricefield mouse</name>
    <dbReference type="NCBI Taxonomy" id="10089"/>
    <lineage>
        <taxon>Eukaryota</taxon>
        <taxon>Metazoa</taxon>
        <taxon>Chordata</taxon>
        <taxon>Craniata</taxon>
        <taxon>Vertebrata</taxon>
        <taxon>Euteleostomi</taxon>
        <taxon>Mammalia</taxon>
        <taxon>Eutheria</taxon>
        <taxon>Euarchontoglires</taxon>
        <taxon>Glires</taxon>
        <taxon>Rodentia</taxon>
        <taxon>Myomorpha</taxon>
        <taxon>Muroidea</taxon>
        <taxon>Muridae</taxon>
        <taxon>Murinae</taxon>
        <taxon>Mus</taxon>
        <taxon>Mus</taxon>
    </lineage>
</organism>
<sequence>MNTASQQMQKTGQGRCRLKVEELEGERSRLEQEKQVLEMQMEKLTLQGDYNQSRTKVLHMSLNPISMARQRQHEDHDRLQEECERLRGLVHALERGGPIPADLEAASSLPSSKEVAELRKQVESAELKNQRLKEVFQTKIQEFRKVCYTLTGYQIDVTTESQYRLTSRYAEHQTDCLIFKATGPSGSKMQLLETEFSRSVPELIELHLLQQDSIPAFLSALTIELFSRQTSI</sequence>
<evidence type="ECO:0000256" key="19">
    <source>
        <dbReference type="ARBA" id="ARBA00023328"/>
    </source>
</evidence>
<evidence type="ECO:0000313" key="25">
    <source>
        <dbReference type="RefSeq" id="XP_029333549.1"/>
    </source>
</evidence>
<dbReference type="Gene3D" id="6.10.250.90">
    <property type="match status" value="1"/>
</dbReference>
<dbReference type="GO" id="GO:0007094">
    <property type="term" value="P:mitotic spindle assembly checkpoint signaling"/>
    <property type="evidence" value="ECO:0007669"/>
    <property type="project" value="InterPro"/>
</dbReference>
<reference evidence="25" key="1">
    <citation type="submission" date="2025-08" db="UniProtKB">
        <authorList>
            <consortium name="RefSeq"/>
        </authorList>
    </citation>
    <scope>IDENTIFICATION</scope>
</reference>
<evidence type="ECO:0000256" key="14">
    <source>
        <dbReference type="ARBA" id="ARBA00022990"/>
    </source>
</evidence>
<dbReference type="GO" id="GO:1990728">
    <property type="term" value="C:mitotic spindle assembly checkpoint MAD1-MAD2 complex"/>
    <property type="evidence" value="ECO:0007669"/>
    <property type="project" value="UniProtKB-ARBA"/>
</dbReference>
<keyword evidence="17" id="KW-0539">Nucleus</keyword>
<dbReference type="FunFam" id="3.30.457.60:FF:000002">
    <property type="entry name" value="Mitotic spindle assembly checkpoint protein MAD1"/>
    <property type="match status" value="1"/>
</dbReference>
<dbReference type="InterPro" id="IPR008672">
    <property type="entry name" value="Mad1"/>
</dbReference>
<dbReference type="CTD" id="8379"/>
<evidence type="ECO:0000256" key="6">
    <source>
        <dbReference type="ARBA" id="ARBA00022454"/>
    </source>
</evidence>
<dbReference type="Pfam" id="PF05557">
    <property type="entry name" value="MAD"/>
    <property type="match status" value="1"/>
</dbReference>
<evidence type="ECO:0000256" key="8">
    <source>
        <dbReference type="ARBA" id="ARBA00022499"/>
    </source>
</evidence>
<comment type="function">
    <text evidence="20">Component of the spindle-assembly checkpoint that prevents the onset of anaphase until all chromosomes are properly aligned at the metaphase plate. Forms a heterotetrameric complex with the closed conformation form of MAD2L1 (C-MAD2) at unattached kinetochores during prometaphase, recruits an open conformation of MAD2L1 (O-MAD2) and promotes the conversion of O-MAD2 to C-MAD2, which ensures mitotic checkpoint signaling.</text>
</comment>
<dbReference type="PANTHER" id="PTHR23168:SF0">
    <property type="entry name" value="MITOTIC SPINDLE ASSEMBLY CHECKPOINT PROTEIN MAD1"/>
    <property type="match status" value="1"/>
</dbReference>
<evidence type="ECO:0000256" key="10">
    <source>
        <dbReference type="ARBA" id="ARBA00022618"/>
    </source>
</evidence>
<evidence type="ECO:0000256" key="18">
    <source>
        <dbReference type="ARBA" id="ARBA00023306"/>
    </source>
</evidence>
<dbReference type="GO" id="GO:0000922">
    <property type="term" value="C:spindle pole"/>
    <property type="evidence" value="ECO:0007669"/>
    <property type="project" value="UniProtKB-SubCell"/>
</dbReference>
<evidence type="ECO:0000256" key="13">
    <source>
        <dbReference type="ARBA" id="ARBA00022843"/>
    </source>
</evidence>
<evidence type="ECO:0000256" key="16">
    <source>
        <dbReference type="ARBA" id="ARBA00023212"/>
    </source>
</evidence>
<comment type="subcellular location">
    <subcellularLocation>
        <location evidence="3">Chromosome</location>
        <location evidence="3">Centromere</location>
        <location evidence="3">Kinetochore</location>
    </subcellularLocation>
    <subcellularLocation>
        <location evidence="2">Cytoplasm</location>
        <location evidence="2">Cytoskeleton</location>
        <location evidence="2">Microtubule organizing center</location>
        <location evidence="2">Centrosome</location>
    </subcellularLocation>
    <subcellularLocation>
        <location evidence="4">Cytoplasm</location>
        <location evidence="4">Cytoskeleton</location>
        <location evidence="4">Spindle pole</location>
    </subcellularLocation>
    <subcellularLocation>
        <location evidence="1">Nucleus envelope</location>
    </subcellularLocation>
</comment>
<evidence type="ECO:0000256" key="11">
    <source>
        <dbReference type="ARBA" id="ARBA00022776"/>
    </source>
</evidence>
<proteinExistence type="inferred from homology"/>
<dbReference type="GO" id="GO:0000776">
    <property type="term" value="C:kinetochore"/>
    <property type="evidence" value="ECO:0007669"/>
    <property type="project" value="UniProtKB-KW"/>
</dbReference>
<evidence type="ECO:0000256" key="17">
    <source>
        <dbReference type="ARBA" id="ARBA00023242"/>
    </source>
</evidence>
<dbReference type="SUPFAM" id="SSF75704">
    <property type="entry name" value="Mitotic arrest deficient-like 1, Mad1"/>
    <property type="match status" value="1"/>
</dbReference>
<evidence type="ECO:0000256" key="3">
    <source>
        <dbReference type="ARBA" id="ARBA00004629"/>
    </source>
</evidence>
<keyword evidence="15 23" id="KW-0175">Coiled coil</keyword>
<evidence type="ECO:0000256" key="22">
    <source>
        <dbReference type="ARBA" id="ARBA00075803"/>
    </source>
</evidence>
<keyword evidence="14" id="KW-0007">Acetylation</keyword>
<keyword evidence="7" id="KW-0963">Cytoplasm</keyword>
<keyword evidence="18" id="KW-0131">Cell cycle</keyword>
<dbReference type="GeneID" id="110294349"/>
<evidence type="ECO:0000256" key="12">
    <source>
        <dbReference type="ARBA" id="ARBA00022838"/>
    </source>
</evidence>
<evidence type="ECO:0000256" key="9">
    <source>
        <dbReference type="ARBA" id="ARBA00022553"/>
    </source>
</evidence>
<evidence type="ECO:0000256" key="1">
    <source>
        <dbReference type="ARBA" id="ARBA00004259"/>
    </source>
</evidence>
<keyword evidence="10" id="KW-0132">Cell division</keyword>
<name>A0A6P7R2S9_MUSCR</name>
<evidence type="ECO:0000256" key="20">
    <source>
        <dbReference type="ARBA" id="ARBA00053509"/>
    </source>
</evidence>
<dbReference type="Proteomes" id="UP000515126">
    <property type="component" value="Chromosome 5"/>
</dbReference>
<evidence type="ECO:0000256" key="4">
    <source>
        <dbReference type="ARBA" id="ARBA00004647"/>
    </source>
</evidence>
<protein>
    <recommendedName>
        <fullName evidence="21">Mitotic spindle assembly checkpoint protein MAD1</fullName>
    </recommendedName>
    <alternativeName>
        <fullName evidence="22">Mitotic arrest deficient 1-like protein 1</fullName>
    </alternativeName>
</protein>
<evidence type="ECO:0000256" key="5">
    <source>
        <dbReference type="ARBA" id="ARBA00008029"/>
    </source>
</evidence>
<keyword evidence="9" id="KW-0597">Phosphoprotein</keyword>
<dbReference type="GO" id="GO:1990706">
    <property type="term" value="C:MAD1 complex"/>
    <property type="evidence" value="ECO:0007669"/>
    <property type="project" value="UniProtKB-ARBA"/>
</dbReference>
<keyword evidence="19" id="KW-0137">Centromere</keyword>
<evidence type="ECO:0000256" key="21">
    <source>
        <dbReference type="ARBA" id="ARBA00073985"/>
    </source>
</evidence>
<accession>A0A6P7R2S9</accession>
<keyword evidence="16" id="KW-0206">Cytoskeleton</keyword>
<keyword evidence="11" id="KW-0498">Mitosis</keyword>
<evidence type="ECO:0000256" key="23">
    <source>
        <dbReference type="SAM" id="Coils"/>
    </source>
</evidence>
<dbReference type="GO" id="GO:0072686">
    <property type="term" value="C:mitotic spindle"/>
    <property type="evidence" value="ECO:0007669"/>
    <property type="project" value="TreeGrafter"/>
</dbReference>
<dbReference type="RefSeq" id="XP_029333549.1">
    <property type="nucleotide sequence ID" value="XM_029477689.1"/>
</dbReference>
<dbReference type="GO" id="GO:0051301">
    <property type="term" value="P:cell division"/>
    <property type="evidence" value="ECO:0007669"/>
    <property type="project" value="UniProtKB-KW"/>
</dbReference>
<comment type="similarity">
    <text evidence="5">Belongs to the MAD1 family.</text>
</comment>
<evidence type="ECO:0000256" key="2">
    <source>
        <dbReference type="ARBA" id="ARBA00004300"/>
    </source>
</evidence>